<dbReference type="GO" id="GO:0008270">
    <property type="term" value="F:zinc ion binding"/>
    <property type="evidence" value="ECO:0007669"/>
    <property type="project" value="UniProtKB-KW"/>
</dbReference>
<gene>
    <name evidence="6" type="ORF">VZT92_015102</name>
</gene>
<feature type="region of interest" description="Disordered" evidence="4">
    <location>
        <begin position="1"/>
        <end position="21"/>
    </location>
</feature>
<evidence type="ECO:0000313" key="7">
    <source>
        <dbReference type="Proteomes" id="UP001488805"/>
    </source>
</evidence>
<accession>A0AAW1EUI7</accession>
<name>A0AAW1EUI7_ZOAVI</name>
<protein>
    <recommendedName>
        <fullName evidence="5">BED-type domain-containing protein</fullName>
    </recommendedName>
</protein>
<evidence type="ECO:0000256" key="3">
    <source>
        <dbReference type="ARBA" id="ARBA00022833"/>
    </source>
</evidence>
<evidence type="ECO:0000256" key="2">
    <source>
        <dbReference type="ARBA" id="ARBA00022771"/>
    </source>
</evidence>
<evidence type="ECO:0000313" key="6">
    <source>
        <dbReference type="EMBL" id="KAK9526401.1"/>
    </source>
</evidence>
<keyword evidence="2" id="KW-0863">Zinc-finger</keyword>
<dbReference type="GO" id="GO:0003677">
    <property type="term" value="F:DNA binding"/>
    <property type="evidence" value="ECO:0007669"/>
    <property type="project" value="InterPro"/>
</dbReference>
<dbReference type="InterPro" id="IPR003656">
    <property type="entry name" value="Znf_BED"/>
</dbReference>
<keyword evidence="3" id="KW-0862">Zinc</keyword>
<comment type="caution">
    <text evidence="6">The sequence shown here is derived from an EMBL/GenBank/DDBJ whole genome shotgun (WGS) entry which is preliminary data.</text>
</comment>
<dbReference type="EMBL" id="JBCEZU010000123">
    <property type="protein sequence ID" value="KAK9526401.1"/>
    <property type="molecule type" value="Genomic_DNA"/>
</dbReference>
<dbReference type="Pfam" id="PF02892">
    <property type="entry name" value="zf-BED"/>
    <property type="match status" value="1"/>
</dbReference>
<feature type="compositionally biased region" description="Polar residues" evidence="4">
    <location>
        <begin position="1"/>
        <end position="17"/>
    </location>
</feature>
<dbReference type="AlphaFoldDB" id="A0AAW1EUI7"/>
<evidence type="ECO:0000256" key="4">
    <source>
        <dbReference type="SAM" id="MobiDB-lite"/>
    </source>
</evidence>
<sequence>MSQQDDVQEGPSTSTDGTKPVSAILDGTFFSIVSQTPDGIQAECKLCTKRKAVISGTLRATSNFKSHLKRLHPDSLDDFESTRQSVGLIIVANRQTPPIGRPAFLNTQ</sequence>
<reference evidence="6 7" key="1">
    <citation type="journal article" date="2024" name="Genome Biol. Evol.">
        <title>Chromosome-level genome assembly of the viviparous eelpout Zoarces viviparus.</title>
        <authorList>
            <person name="Fuhrmann N."/>
            <person name="Brasseur M.V."/>
            <person name="Bakowski C.E."/>
            <person name="Podsiadlowski L."/>
            <person name="Prost S."/>
            <person name="Krehenwinkel H."/>
            <person name="Mayer C."/>
        </authorList>
    </citation>
    <scope>NUCLEOTIDE SEQUENCE [LARGE SCALE GENOMIC DNA]</scope>
    <source>
        <strain evidence="6">NO-MEL_2022_Ind0_liver</strain>
    </source>
</reference>
<keyword evidence="7" id="KW-1185">Reference proteome</keyword>
<evidence type="ECO:0000259" key="5">
    <source>
        <dbReference type="Pfam" id="PF02892"/>
    </source>
</evidence>
<organism evidence="6 7">
    <name type="scientific">Zoarces viviparus</name>
    <name type="common">Viviparous eelpout</name>
    <name type="synonym">Blennius viviparus</name>
    <dbReference type="NCBI Taxonomy" id="48416"/>
    <lineage>
        <taxon>Eukaryota</taxon>
        <taxon>Metazoa</taxon>
        <taxon>Chordata</taxon>
        <taxon>Craniata</taxon>
        <taxon>Vertebrata</taxon>
        <taxon>Euteleostomi</taxon>
        <taxon>Actinopterygii</taxon>
        <taxon>Neopterygii</taxon>
        <taxon>Teleostei</taxon>
        <taxon>Neoteleostei</taxon>
        <taxon>Acanthomorphata</taxon>
        <taxon>Eupercaria</taxon>
        <taxon>Perciformes</taxon>
        <taxon>Cottioidei</taxon>
        <taxon>Zoarcales</taxon>
        <taxon>Zoarcidae</taxon>
        <taxon>Zoarcinae</taxon>
        <taxon>Zoarces</taxon>
    </lineage>
</organism>
<dbReference type="Proteomes" id="UP001488805">
    <property type="component" value="Unassembled WGS sequence"/>
</dbReference>
<proteinExistence type="predicted"/>
<evidence type="ECO:0000256" key="1">
    <source>
        <dbReference type="ARBA" id="ARBA00022723"/>
    </source>
</evidence>
<feature type="domain" description="BED-type" evidence="5">
    <location>
        <begin position="39"/>
        <end position="73"/>
    </location>
</feature>
<keyword evidence="1" id="KW-0479">Metal-binding</keyword>